<evidence type="ECO:0000256" key="1">
    <source>
        <dbReference type="SAM" id="Phobius"/>
    </source>
</evidence>
<dbReference type="Proteomes" id="UP000298471">
    <property type="component" value="Unassembled WGS sequence"/>
</dbReference>
<reference evidence="2 3" key="1">
    <citation type="submission" date="2019-04" db="EMBL/GenBank/DDBJ databases">
        <authorList>
            <person name="Feng G."/>
            <person name="Zhang J."/>
            <person name="Zhu H."/>
        </authorList>
    </citation>
    <scope>NUCLEOTIDE SEQUENCE [LARGE SCALE GENOMIC DNA]</scope>
    <source>
        <strain evidence="2 3">9PBR-1</strain>
    </source>
</reference>
<organism evidence="2 3">
    <name type="scientific">Hymenobacter metallicola</name>
    <dbReference type="NCBI Taxonomy" id="2563114"/>
    <lineage>
        <taxon>Bacteria</taxon>
        <taxon>Pseudomonadati</taxon>
        <taxon>Bacteroidota</taxon>
        <taxon>Cytophagia</taxon>
        <taxon>Cytophagales</taxon>
        <taxon>Hymenobacteraceae</taxon>
        <taxon>Hymenobacter</taxon>
    </lineage>
</organism>
<name>A0A4Z0QI36_9BACT</name>
<dbReference type="RefSeq" id="WP_135393754.1">
    <property type="nucleotide sequence ID" value="NZ_SRMB01000001.1"/>
</dbReference>
<feature type="transmembrane region" description="Helical" evidence="1">
    <location>
        <begin position="155"/>
        <end position="173"/>
    </location>
</feature>
<dbReference type="AlphaFoldDB" id="A0A4Z0QI36"/>
<evidence type="ECO:0000313" key="2">
    <source>
        <dbReference type="EMBL" id="TGE29375.1"/>
    </source>
</evidence>
<keyword evidence="1" id="KW-0472">Membrane</keyword>
<dbReference type="EMBL" id="SRMB01000001">
    <property type="protein sequence ID" value="TGE29375.1"/>
    <property type="molecule type" value="Genomic_DNA"/>
</dbReference>
<protein>
    <submittedName>
        <fullName evidence="2">Uncharacterized protein</fullName>
    </submittedName>
</protein>
<comment type="caution">
    <text evidence="2">The sequence shown here is derived from an EMBL/GenBank/DDBJ whole genome shotgun (WGS) entry which is preliminary data.</text>
</comment>
<accession>A0A4Z0QI36</accession>
<proteinExistence type="predicted"/>
<keyword evidence="1" id="KW-0812">Transmembrane</keyword>
<gene>
    <name evidence="2" type="ORF">E5K02_07950</name>
</gene>
<keyword evidence="3" id="KW-1185">Reference proteome</keyword>
<keyword evidence="1" id="KW-1133">Transmembrane helix</keyword>
<dbReference type="OrthoDB" id="6021991at2"/>
<sequence length="186" mass="21009">MKNALENQIEAGQDRVIAQRNMARAAEIPGWGMDADPENDPTYPMKHANGADHQRLNYKKAPQQPLDMEILHSIERPGVTRVFGTSTPPIGLSGAIRRFAYTYSEATATHWMTLILADRVDTIQGKLTDLMHGVLPNPWVERGWRAEWKYNRAGFIGRAATTALLLTAGILLLKRKKKNKYRMSNR</sequence>
<evidence type="ECO:0000313" key="3">
    <source>
        <dbReference type="Proteomes" id="UP000298471"/>
    </source>
</evidence>